<keyword evidence="6 8" id="KW-1133">Transmembrane helix</keyword>
<comment type="caution">
    <text evidence="8">Lacks conserved residue(s) required for the propagation of feature annotation.</text>
</comment>
<dbReference type="InterPro" id="IPR007217">
    <property type="entry name" value="Per1-like"/>
</dbReference>
<evidence type="ECO:0000256" key="3">
    <source>
        <dbReference type="ARBA" id="ARBA00022502"/>
    </source>
</evidence>
<protein>
    <recommendedName>
        <fullName evidence="8">Post-GPI attachment to proteins factor 3</fullName>
    </recommendedName>
</protein>
<keyword evidence="4 8" id="KW-0812">Transmembrane</keyword>
<sequence>MINISSFVRNVVIFVIFCLFFATYCSASVGDKSQYFKNCLRRCTEENCTSNPASCDCEYECMWRTTQKFIERGWKIPQFRGKWPFIRLFGMQEPASVLFSFFNLFAHAKGILKFRREVPSKAPYWHMWHVFATICINAWLWSIVFHTKDTPTTELLDYGCAYMMVISSFYCMVARIASLYKRTAIWRVLLALGLFAFYMNHFVFLTFYQDYGYNMKVNIITGTAAGTGWIVWYMGQRKNKPYAYKIAIFVVLSALSLGWEVFDFPPILDTFDAHALWHLSTAPLVSLLYSFMIDDSKYLYESEKSKQE</sequence>
<reference evidence="9" key="1">
    <citation type="submission" date="2018-04" db="EMBL/GenBank/DDBJ databases">
        <authorList>
            <person name="Go L.Y."/>
            <person name="Mitchell J.A."/>
        </authorList>
    </citation>
    <scope>NUCLEOTIDE SEQUENCE</scope>
    <source>
        <tissue evidence="9">Whole organism</tissue>
    </source>
</reference>
<dbReference type="EMBL" id="UFQS01000063">
    <property type="protein sequence ID" value="SSW98893.1"/>
    <property type="molecule type" value="Genomic_DNA"/>
</dbReference>
<evidence type="ECO:0000313" key="9">
    <source>
        <dbReference type="EMBL" id="SSW98893.1"/>
    </source>
</evidence>
<evidence type="ECO:0000256" key="4">
    <source>
        <dbReference type="ARBA" id="ARBA00022692"/>
    </source>
</evidence>
<dbReference type="GO" id="GO:0016788">
    <property type="term" value="F:hydrolase activity, acting on ester bonds"/>
    <property type="evidence" value="ECO:0007669"/>
    <property type="project" value="TreeGrafter"/>
</dbReference>
<keyword evidence="3 8" id="KW-0337">GPI-anchor biosynthesis</keyword>
<feature type="transmembrane region" description="Helical" evidence="8">
    <location>
        <begin position="155"/>
        <end position="173"/>
    </location>
</feature>
<reference evidence="10" key="2">
    <citation type="submission" date="2018-07" db="EMBL/GenBank/DDBJ databases">
        <authorList>
            <person name="Quirk P.G."/>
            <person name="Krulwich T.A."/>
        </authorList>
    </citation>
    <scope>NUCLEOTIDE SEQUENCE</scope>
</reference>
<feature type="transmembrane region" description="Helical" evidence="8">
    <location>
        <begin position="242"/>
        <end position="262"/>
    </location>
</feature>
<dbReference type="PANTHER" id="PTHR13148">
    <property type="entry name" value="PER1-RELATED"/>
    <property type="match status" value="1"/>
</dbReference>
<keyword evidence="8" id="KW-0333">Golgi apparatus</keyword>
<name>A0A336LRU6_CULSO</name>
<dbReference type="GO" id="GO:0005789">
    <property type="term" value="C:endoplasmic reticulum membrane"/>
    <property type="evidence" value="ECO:0007669"/>
    <property type="project" value="TreeGrafter"/>
</dbReference>
<feature type="chain" id="PRO_5033856963" description="Post-GPI attachment to proteins factor 3" evidence="8">
    <location>
        <begin position="28"/>
        <end position="308"/>
    </location>
</feature>
<comment type="function">
    <text evidence="8">Involved in the lipid remodeling steps of GPI-anchor maturation.</text>
</comment>
<feature type="transmembrane region" description="Helical" evidence="8">
    <location>
        <begin position="185"/>
        <end position="205"/>
    </location>
</feature>
<feature type="transmembrane region" description="Helical" evidence="8">
    <location>
        <begin position="124"/>
        <end position="143"/>
    </location>
</feature>
<evidence type="ECO:0000256" key="5">
    <source>
        <dbReference type="ARBA" id="ARBA00022729"/>
    </source>
</evidence>
<keyword evidence="5 8" id="KW-0732">Signal</keyword>
<gene>
    <name evidence="10" type="primary">CSON013000</name>
</gene>
<dbReference type="GO" id="GO:0000139">
    <property type="term" value="C:Golgi membrane"/>
    <property type="evidence" value="ECO:0007669"/>
    <property type="project" value="UniProtKB-SubCell"/>
</dbReference>
<evidence type="ECO:0000256" key="6">
    <source>
        <dbReference type="ARBA" id="ARBA00022989"/>
    </source>
</evidence>
<evidence type="ECO:0000256" key="8">
    <source>
        <dbReference type="RuleBase" id="RU365066"/>
    </source>
</evidence>
<dbReference type="AlphaFoldDB" id="A0A336LRU6"/>
<evidence type="ECO:0000313" key="10">
    <source>
        <dbReference type="EMBL" id="SSX19279.1"/>
    </source>
</evidence>
<dbReference type="Pfam" id="PF04080">
    <property type="entry name" value="Per1"/>
    <property type="match status" value="1"/>
</dbReference>
<evidence type="ECO:0000256" key="7">
    <source>
        <dbReference type="ARBA" id="ARBA00023136"/>
    </source>
</evidence>
<dbReference type="EMBL" id="UFQT01000063">
    <property type="protein sequence ID" value="SSX19279.1"/>
    <property type="molecule type" value="Genomic_DNA"/>
</dbReference>
<comment type="subcellular location">
    <subcellularLocation>
        <location evidence="1">Endomembrane system</location>
        <topology evidence="1">Multi-pass membrane protein</topology>
    </subcellularLocation>
    <subcellularLocation>
        <location evidence="8">Golgi apparatus membrane</location>
        <topology evidence="8">Multi-pass membrane protein</topology>
    </subcellularLocation>
</comment>
<organism evidence="10">
    <name type="scientific">Culicoides sonorensis</name>
    <name type="common">Biting midge</name>
    <dbReference type="NCBI Taxonomy" id="179676"/>
    <lineage>
        <taxon>Eukaryota</taxon>
        <taxon>Metazoa</taxon>
        <taxon>Ecdysozoa</taxon>
        <taxon>Arthropoda</taxon>
        <taxon>Hexapoda</taxon>
        <taxon>Insecta</taxon>
        <taxon>Pterygota</taxon>
        <taxon>Neoptera</taxon>
        <taxon>Endopterygota</taxon>
        <taxon>Diptera</taxon>
        <taxon>Nematocera</taxon>
        <taxon>Chironomoidea</taxon>
        <taxon>Ceratopogonidae</taxon>
        <taxon>Ceratopogoninae</taxon>
        <taxon>Culicoides</taxon>
        <taxon>Monoculicoides</taxon>
    </lineage>
</organism>
<dbReference type="VEuPathDB" id="VectorBase:CSON013000"/>
<proteinExistence type="inferred from homology"/>
<dbReference type="PANTHER" id="PTHR13148:SF0">
    <property type="entry name" value="POST-GPI ATTACHMENT TO PROTEINS FACTOR 3"/>
    <property type="match status" value="1"/>
</dbReference>
<evidence type="ECO:0000256" key="2">
    <source>
        <dbReference type="ARBA" id="ARBA00006387"/>
    </source>
</evidence>
<dbReference type="OMA" id="DFMIEDC"/>
<dbReference type="GO" id="GO:0006506">
    <property type="term" value="P:GPI anchor biosynthetic process"/>
    <property type="evidence" value="ECO:0007669"/>
    <property type="project" value="UniProtKB-KW"/>
</dbReference>
<feature type="transmembrane region" description="Helical" evidence="8">
    <location>
        <begin position="217"/>
        <end position="235"/>
    </location>
</feature>
<keyword evidence="7 8" id="KW-0472">Membrane</keyword>
<evidence type="ECO:0000256" key="1">
    <source>
        <dbReference type="ARBA" id="ARBA00004127"/>
    </source>
</evidence>
<accession>A0A336LRU6</accession>
<feature type="signal peptide" evidence="8">
    <location>
        <begin position="1"/>
        <end position="27"/>
    </location>
</feature>
<feature type="transmembrane region" description="Helical" evidence="8">
    <location>
        <begin position="274"/>
        <end position="292"/>
    </location>
</feature>
<comment type="similarity">
    <text evidence="2 8">Belongs to the PGAP3 family.</text>
</comment>